<gene>
    <name evidence="2" type="ORF">NOX80_12720</name>
</gene>
<dbReference type="PROSITE" id="PS50042">
    <property type="entry name" value="CNMP_BINDING_3"/>
    <property type="match status" value="1"/>
</dbReference>
<evidence type="ECO:0000259" key="1">
    <source>
        <dbReference type="PROSITE" id="PS50042"/>
    </source>
</evidence>
<reference evidence="2" key="1">
    <citation type="submission" date="2022-07" db="EMBL/GenBank/DDBJ databases">
        <title>Isolation, identification, and degradation of a PFOSA degrading strain from sewage treatment plant.</title>
        <authorList>
            <person name="Zhang L."/>
            <person name="Huo Y."/>
        </authorList>
    </citation>
    <scope>NUCLEOTIDE SEQUENCE</scope>
    <source>
        <strain evidence="2">C1</strain>
    </source>
</reference>
<evidence type="ECO:0000313" key="3">
    <source>
        <dbReference type="Proteomes" id="UP001059844"/>
    </source>
</evidence>
<dbReference type="InterPro" id="IPR018490">
    <property type="entry name" value="cNMP-bd_dom_sf"/>
</dbReference>
<protein>
    <submittedName>
        <fullName evidence="2">Crp/Fnr family transcriptional regulator</fullName>
    </submittedName>
</protein>
<keyword evidence="3" id="KW-1185">Reference proteome</keyword>
<dbReference type="Gene3D" id="2.60.120.10">
    <property type="entry name" value="Jelly Rolls"/>
    <property type="match status" value="1"/>
</dbReference>
<dbReference type="InterPro" id="IPR014710">
    <property type="entry name" value="RmlC-like_jellyroll"/>
</dbReference>
<feature type="domain" description="Cyclic nucleotide-binding" evidence="1">
    <location>
        <begin position="17"/>
        <end position="112"/>
    </location>
</feature>
<evidence type="ECO:0000313" key="2">
    <source>
        <dbReference type="EMBL" id="UUC44491.1"/>
    </source>
</evidence>
<accession>A0ABY5INS2</accession>
<dbReference type="CDD" id="cd00038">
    <property type="entry name" value="CAP_ED"/>
    <property type="match status" value="1"/>
</dbReference>
<dbReference type="SUPFAM" id="SSF51206">
    <property type="entry name" value="cAMP-binding domain-like"/>
    <property type="match status" value="1"/>
</dbReference>
<sequence length="200" mass="23112">MTLPFPNLKSYLQSKAGITDNQFELLTDNLKTATIEKGAVILQPGEICNHSFFVEQGLLRSYTIDQSGKEHIIQFATESWIISDRSSTYFNEPSDFFIDAVEPTTFIYLDQDFIHKAAEISASFRVFNERALQNHIRHLQKRINLLLGATAEQRYLDFIKLYPDVTLRVPQWMIASYLGITPESLSRVRKELAKRNFNPY</sequence>
<dbReference type="EMBL" id="CP101751">
    <property type="protein sequence ID" value="UUC44491.1"/>
    <property type="molecule type" value="Genomic_DNA"/>
</dbReference>
<dbReference type="Proteomes" id="UP001059844">
    <property type="component" value="Chromosome"/>
</dbReference>
<dbReference type="RefSeq" id="WP_256550167.1">
    <property type="nucleotide sequence ID" value="NZ_CP101751.1"/>
</dbReference>
<dbReference type="Pfam" id="PF00027">
    <property type="entry name" value="cNMP_binding"/>
    <property type="match status" value="1"/>
</dbReference>
<name>A0ABY5INS2_9FLAO</name>
<proteinExistence type="predicted"/>
<dbReference type="InterPro" id="IPR000595">
    <property type="entry name" value="cNMP-bd_dom"/>
</dbReference>
<organism evidence="2 3">
    <name type="scientific">Flavobacterium cerinum</name>
    <dbReference type="NCBI Taxonomy" id="2502784"/>
    <lineage>
        <taxon>Bacteria</taxon>
        <taxon>Pseudomonadati</taxon>
        <taxon>Bacteroidota</taxon>
        <taxon>Flavobacteriia</taxon>
        <taxon>Flavobacteriales</taxon>
        <taxon>Flavobacteriaceae</taxon>
        <taxon>Flavobacterium</taxon>
    </lineage>
</organism>